<dbReference type="PANTHER" id="PTHR42953:SF1">
    <property type="entry name" value="METAL-BINDING PROTEIN HI_0362-RELATED"/>
    <property type="match status" value="1"/>
</dbReference>
<comment type="subcellular location">
    <subcellularLocation>
        <location evidence="1">Cell envelope</location>
    </subcellularLocation>
</comment>
<keyword evidence="5" id="KW-0472">Membrane</keyword>
<dbReference type="PANTHER" id="PTHR42953">
    <property type="entry name" value="HIGH-AFFINITY ZINC UPTAKE SYSTEM PROTEIN ZNUA-RELATED"/>
    <property type="match status" value="1"/>
</dbReference>
<keyword evidence="3" id="KW-0479">Metal-binding</keyword>
<dbReference type="EMBL" id="FQXU01000019">
    <property type="protein sequence ID" value="SHI75622.1"/>
    <property type="molecule type" value="Genomic_DNA"/>
</dbReference>
<evidence type="ECO:0000256" key="3">
    <source>
        <dbReference type="ARBA" id="ARBA00022723"/>
    </source>
</evidence>
<organism evidence="6 7">
    <name type="scientific">Clostridium intestinale DSM 6191</name>
    <dbReference type="NCBI Taxonomy" id="1121320"/>
    <lineage>
        <taxon>Bacteria</taxon>
        <taxon>Bacillati</taxon>
        <taxon>Bacillota</taxon>
        <taxon>Clostridia</taxon>
        <taxon>Eubacteriales</taxon>
        <taxon>Clostridiaceae</taxon>
        <taxon>Clostridium</taxon>
    </lineage>
</organism>
<dbReference type="AlphaFoldDB" id="A0A1M6DQX2"/>
<keyword evidence="2" id="KW-0813">Transport</keyword>
<dbReference type="GO" id="GO:0030313">
    <property type="term" value="C:cell envelope"/>
    <property type="evidence" value="ECO:0007669"/>
    <property type="project" value="UniProtKB-SubCell"/>
</dbReference>
<evidence type="ECO:0000313" key="6">
    <source>
        <dbReference type="EMBL" id="SHI75622.1"/>
    </source>
</evidence>
<keyword evidence="5" id="KW-0812">Transmembrane</keyword>
<dbReference type="RefSeq" id="WP_073022605.1">
    <property type="nucleotide sequence ID" value="NZ_FQXU01000019.1"/>
</dbReference>
<protein>
    <submittedName>
        <fullName evidence="6">ABC-type Zn uptake system ZnuABC, Zn-binding component ZnuA</fullName>
    </submittedName>
</protein>
<dbReference type="SUPFAM" id="SSF53807">
    <property type="entry name" value="Helical backbone' metal receptor"/>
    <property type="match status" value="1"/>
</dbReference>
<dbReference type="InterPro" id="IPR050492">
    <property type="entry name" value="Bact_metal-bind_prot9"/>
</dbReference>
<evidence type="ECO:0000256" key="1">
    <source>
        <dbReference type="ARBA" id="ARBA00004196"/>
    </source>
</evidence>
<dbReference type="Proteomes" id="UP000184241">
    <property type="component" value="Unassembled WGS sequence"/>
</dbReference>
<evidence type="ECO:0000313" key="7">
    <source>
        <dbReference type="Proteomes" id="UP000184241"/>
    </source>
</evidence>
<dbReference type="InterPro" id="IPR006127">
    <property type="entry name" value="ZnuA-like"/>
</dbReference>
<evidence type="ECO:0000256" key="4">
    <source>
        <dbReference type="ARBA" id="ARBA00022729"/>
    </source>
</evidence>
<keyword evidence="5" id="KW-1133">Transmembrane helix</keyword>
<dbReference type="Gene3D" id="3.40.50.1980">
    <property type="entry name" value="Nitrogenase molybdenum iron protein domain"/>
    <property type="match status" value="1"/>
</dbReference>
<dbReference type="GO" id="GO:0046872">
    <property type="term" value="F:metal ion binding"/>
    <property type="evidence" value="ECO:0007669"/>
    <property type="project" value="UniProtKB-KW"/>
</dbReference>
<evidence type="ECO:0000256" key="5">
    <source>
        <dbReference type="SAM" id="Phobius"/>
    </source>
</evidence>
<name>A0A1M6DQX2_9CLOT</name>
<proteinExistence type="predicted"/>
<dbReference type="Pfam" id="PF01297">
    <property type="entry name" value="ZnuA"/>
    <property type="match status" value="1"/>
</dbReference>
<evidence type="ECO:0000256" key="2">
    <source>
        <dbReference type="ARBA" id="ARBA00022448"/>
    </source>
</evidence>
<sequence>MKKITFGMLIINLIAFIVLSIYPKMTLSSKANESTKLREPFFNIMTSNKSVYLMVNELVKDKHNVEYLAKDQEEIKSFTFDEDVINNISNMDLFIYTGKNFEPWATDLISELKKDKVSVVDISRGTKVLTVEGGNENPYYWMDFENYKIALFNIKNELQAYDPNNKEYYETNYNDVIKGFEEAYLDKLTVLKNLESTDFYYADYSLEYFSKYINSKVQALDNNKIDKLIKSKAHNKIVLYSDDKQIDKYRETLELNNVHLIKVKYYSEDKDYVHTLEEAIDELFKSLNLTLGTKKLE</sequence>
<reference evidence="6 7" key="1">
    <citation type="submission" date="2016-11" db="EMBL/GenBank/DDBJ databases">
        <authorList>
            <person name="Jaros S."/>
            <person name="Januszkiewicz K."/>
            <person name="Wedrychowicz H."/>
        </authorList>
    </citation>
    <scope>NUCLEOTIDE SEQUENCE [LARGE SCALE GENOMIC DNA]</scope>
    <source>
        <strain evidence="6 7">DSM 6191</strain>
    </source>
</reference>
<keyword evidence="4" id="KW-0732">Signal</keyword>
<feature type="transmembrane region" description="Helical" evidence="5">
    <location>
        <begin position="6"/>
        <end position="22"/>
    </location>
</feature>
<dbReference type="GO" id="GO:0030001">
    <property type="term" value="P:metal ion transport"/>
    <property type="evidence" value="ECO:0007669"/>
    <property type="project" value="InterPro"/>
</dbReference>
<accession>A0A1M6DQX2</accession>
<gene>
    <name evidence="6" type="ORF">SAMN02745941_04296</name>
</gene>